<dbReference type="STRING" id="1798182.GA0061081_101147"/>
<evidence type="ECO:0000313" key="4">
    <source>
        <dbReference type="EMBL" id="SCB74380.1"/>
    </source>
</evidence>
<reference evidence="5" key="1">
    <citation type="submission" date="2016-08" db="EMBL/GenBank/DDBJ databases">
        <authorList>
            <person name="Varghese N."/>
            <person name="Submissions Spin"/>
        </authorList>
    </citation>
    <scope>NUCLEOTIDE SEQUENCE [LARGE SCALE GENOMIC DNA]</scope>
    <source>
        <strain evidence="5">R-53248</strain>
    </source>
</reference>
<dbReference type="AlphaFoldDB" id="A0A1C3YWD5"/>
<protein>
    <submittedName>
        <fullName evidence="4">Transcriptional regulator, TetR family</fullName>
    </submittedName>
</protein>
<organism evidence="4 5">
    <name type="scientific">Gilliamella bombicola</name>
    <dbReference type="NCBI Taxonomy" id="1798182"/>
    <lineage>
        <taxon>Bacteria</taxon>
        <taxon>Pseudomonadati</taxon>
        <taxon>Pseudomonadota</taxon>
        <taxon>Gammaproteobacteria</taxon>
        <taxon>Orbales</taxon>
        <taxon>Orbaceae</taxon>
        <taxon>Gilliamella</taxon>
    </lineage>
</organism>
<dbReference type="OrthoDB" id="2356263at2"/>
<accession>A0A1C3YWD5</accession>
<dbReference type="PROSITE" id="PS50977">
    <property type="entry name" value="HTH_TETR_2"/>
    <property type="match status" value="1"/>
</dbReference>
<dbReference type="InterPro" id="IPR001647">
    <property type="entry name" value="HTH_TetR"/>
</dbReference>
<feature type="DNA-binding region" description="H-T-H motif" evidence="2">
    <location>
        <begin position="26"/>
        <end position="45"/>
    </location>
</feature>
<dbReference type="PANTHER" id="PTHR43479">
    <property type="entry name" value="ACREF/ENVCD OPERON REPRESSOR-RELATED"/>
    <property type="match status" value="1"/>
</dbReference>
<evidence type="ECO:0000313" key="5">
    <source>
        <dbReference type="Proteomes" id="UP000199670"/>
    </source>
</evidence>
<dbReference type="Gene3D" id="1.10.357.10">
    <property type="entry name" value="Tetracycline Repressor, domain 2"/>
    <property type="match status" value="1"/>
</dbReference>
<dbReference type="InterPro" id="IPR036271">
    <property type="entry name" value="Tet_transcr_reg_TetR-rel_C_sf"/>
</dbReference>
<feature type="domain" description="HTH tetR-type" evidence="3">
    <location>
        <begin position="3"/>
        <end position="63"/>
    </location>
</feature>
<dbReference type="InterPro" id="IPR041586">
    <property type="entry name" value="PsrA_TetR_C"/>
</dbReference>
<keyword evidence="1 2" id="KW-0238">DNA-binding</keyword>
<proteinExistence type="predicted"/>
<dbReference type="SUPFAM" id="SSF46689">
    <property type="entry name" value="Homeodomain-like"/>
    <property type="match status" value="1"/>
</dbReference>
<gene>
    <name evidence="4" type="ORF">GA0061081_101147</name>
</gene>
<evidence type="ECO:0000256" key="2">
    <source>
        <dbReference type="PROSITE-ProRule" id="PRU00335"/>
    </source>
</evidence>
<dbReference type="SUPFAM" id="SSF48498">
    <property type="entry name" value="Tetracyclin repressor-like, C-terminal domain"/>
    <property type="match status" value="1"/>
</dbReference>
<dbReference type="EMBL" id="FMAQ01000001">
    <property type="protein sequence ID" value="SCB74380.1"/>
    <property type="molecule type" value="Genomic_DNA"/>
</dbReference>
<keyword evidence="5" id="KW-1185">Reference proteome</keyword>
<dbReference type="InterPro" id="IPR050624">
    <property type="entry name" value="HTH-type_Tx_Regulator"/>
</dbReference>
<dbReference type="Pfam" id="PF17939">
    <property type="entry name" value="TetR_C_30"/>
    <property type="match status" value="1"/>
</dbReference>
<dbReference type="Proteomes" id="UP000199670">
    <property type="component" value="Unassembled WGS sequence"/>
</dbReference>
<sequence>MKNTTADKLLNSAERLFAQASYSEVSIRDITEDAGVKLALVHYHFGSKEELFKAVIRRRIGKLSSDRIRLLNYYKNQNGDEPMSLEKIVESFLAPYLYNTLYGGEGWRYYAINVARLLSSGSALGLSILCEQFDPYAEFFIVELKRAYPSATKEQIHWGFDFLVGLMCNTFAEADRIKFLSHDICSIENPEIACQYLYHYSIEGLHAVLTKPKYDYQSTFDIIKSFSNIDSSF</sequence>
<dbReference type="GO" id="GO:0003677">
    <property type="term" value="F:DNA binding"/>
    <property type="evidence" value="ECO:0007669"/>
    <property type="project" value="UniProtKB-UniRule"/>
</dbReference>
<evidence type="ECO:0000256" key="1">
    <source>
        <dbReference type="ARBA" id="ARBA00023125"/>
    </source>
</evidence>
<dbReference type="InterPro" id="IPR009057">
    <property type="entry name" value="Homeodomain-like_sf"/>
</dbReference>
<dbReference type="RefSeq" id="WP_141683304.1">
    <property type="nucleotide sequence ID" value="NZ_FMAQ01000001.1"/>
</dbReference>
<dbReference type="Pfam" id="PF00440">
    <property type="entry name" value="TetR_N"/>
    <property type="match status" value="1"/>
</dbReference>
<evidence type="ECO:0000259" key="3">
    <source>
        <dbReference type="PROSITE" id="PS50977"/>
    </source>
</evidence>
<dbReference type="PRINTS" id="PR00455">
    <property type="entry name" value="HTHTETR"/>
</dbReference>
<dbReference type="PANTHER" id="PTHR43479:SF11">
    <property type="entry name" value="ACREF_ENVCD OPERON REPRESSOR-RELATED"/>
    <property type="match status" value="1"/>
</dbReference>
<name>A0A1C3YWD5_9GAMM</name>